<evidence type="ECO:0000313" key="3">
    <source>
        <dbReference type="EMBL" id="RZD17495.1"/>
    </source>
</evidence>
<accession>A0A519BJQ1</accession>
<dbReference type="InterPro" id="IPR007159">
    <property type="entry name" value="SpoVT-AbrB_dom"/>
</dbReference>
<dbReference type="Proteomes" id="UP000319296">
    <property type="component" value="Unassembled WGS sequence"/>
</dbReference>
<dbReference type="SUPFAM" id="SSF89447">
    <property type="entry name" value="AbrB/MazE/MraZ-like"/>
    <property type="match status" value="1"/>
</dbReference>
<proteinExistence type="predicted"/>
<dbReference type="InterPro" id="IPR037914">
    <property type="entry name" value="SpoVT-AbrB_sf"/>
</dbReference>
<comment type="caution">
    <text evidence="3">The sequence shown here is derived from an EMBL/GenBank/DDBJ whole genome shotgun (WGS) entry which is preliminary data.</text>
</comment>
<evidence type="ECO:0000313" key="4">
    <source>
        <dbReference type="Proteomes" id="UP000319296"/>
    </source>
</evidence>
<keyword evidence="1 3" id="KW-0238">DNA-binding</keyword>
<dbReference type="SMART" id="SM00966">
    <property type="entry name" value="SpoVT_AbrB"/>
    <property type="match status" value="1"/>
</dbReference>
<sequence>MNDIINIGRKYQIVISKRIRDKVKIKEGDKMFIDVINNTIIITPKPNKIRDLAGAGKGLYGKEYIKKLREEWS</sequence>
<reference evidence="3 4" key="1">
    <citation type="journal article" date="2019" name="ISME J.">
        <title>Insights into ecological role of a new deltaproteobacterial order Candidatus Acidulodesulfobacterales by metagenomics and metatranscriptomics.</title>
        <authorList>
            <person name="Tan S."/>
            <person name="Liu J."/>
            <person name="Fang Y."/>
            <person name="Hedlund B.P."/>
            <person name="Lian Z.H."/>
            <person name="Huang L.Y."/>
            <person name="Li J.T."/>
            <person name="Huang L.N."/>
            <person name="Li W.J."/>
            <person name="Jiang H.C."/>
            <person name="Dong H.L."/>
            <person name="Shu W.S."/>
        </authorList>
    </citation>
    <scope>NUCLEOTIDE SEQUENCE [LARGE SCALE GENOMIC DNA]</scope>
    <source>
        <strain evidence="3">AP1</strain>
    </source>
</reference>
<dbReference type="NCBIfam" id="TIGR01439">
    <property type="entry name" value="lp_hng_hel_AbrB"/>
    <property type="match status" value="1"/>
</dbReference>
<gene>
    <name evidence="3" type="ORF">EVG15_10880</name>
</gene>
<organism evidence="3 4">
    <name type="scientific">Candidatus Acididesulfobacter diazotrophicus</name>
    <dbReference type="NCBI Taxonomy" id="2597226"/>
    <lineage>
        <taxon>Bacteria</taxon>
        <taxon>Deltaproteobacteria</taxon>
        <taxon>Candidatus Acidulodesulfobacterales</taxon>
        <taxon>Candidatus Acididesulfobacter</taxon>
    </lineage>
</organism>
<dbReference type="AlphaFoldDB" id="A0A519BJQ1"/>
<name>A0A519BJQ1_9DELT</name>
<feature type="domain" description="SpoVT-AbrB" evidence="2">
    <location>
        <begin position="2"/>
        <end position="47"/>
    </location>
</feature>
<dbReference type="Gene3D" id="2.10.260.10">
    <property type="match status" value="1"/>
</dbReference>
<protein>
    <submittedName>
        <fullName evidence="3">AbrB/MazE/SpoVT family DNA-binding domain-containing protein</fullName>
    </submittedName>
</protein>
<evidence type="ECO:0000259" key="2">
    <source>
        <dbReference type="PROSITE" id="PS51740"/>
    </source>
</evidence>
<dbReference type="GO" id="GO:0003677">
    <property type="term" value="F:DNA binding"/>
    <property type="evidence" value="ECO:0007669"/>
    <property type="project" value="UniProtKB-UniRule"/>
</dbReference>
<dbReference type="Pfam" id="PF04014">
    <property type="entry name" value="MazE_antitoxin"/>
    <property type="match status" value="1"/>
</dbReference>
<dbReference type="PROSITE" id="PS51740">
    <property type="entry name" value="SPOVT_ABRB"/>
    <property type="match status" value="1"/>
</dbReference>
<dbReference type="EMBL" id="SGBB01000040">
    <property type="protein sequence ID" value="RZD17495.1"/>
    <property type="molecule type" value="Genomic_DNA"/>
</dbReference>
<evidence type="ECO:0000256" key="1">
    <source>
        <dbReference type="PROSITE-ProRule" id="PRU01076"/>
    </source>
</evidence>